<evidence type="ECO:0000313" key="5">
    <source>
        <dbReference type="Proteomes" id="UP000655044"/>
    </source>
</evidence>
<reference evidence="4" key="1">
    <citation type="submission" date="2021-01" db="EMBL/GenBank/DDBJ databases">
        <title>Whole genome shotgun sequence of Planobispora rosea NBRC 15558.</title>
        <authorList>
            <person name="Komaki H."/>
            <person name="Tamura T."/>
        </authorList>
    </citation>
    <scope>NUCLEOTIDE SEQUENCE</scope>
    <source>
        <strain evidence="4">NBRC 15558</strain>
    </source>
</reference>
<dbReference type="RefSeq" id="WP_229803688.1">
    <property type="nucleotide sequence ID" value="NZ_BMQP01000041.1"/>
</dbReference>
<protein>
    <submittedName>
        <fullName evidence="4">Branched-chain amino acid ABC transporter substrate-binding protein</fullName>
    </submittedName>
</protein>
<dbReference type="Gene3D" id="3.40.50.2300">
    <property type="match status" value="2"/>
</dbReference>
<dbReference type="Proteomes" id="UP000655044">
    <property type="component" value="Unassembled WGS sequence"/>
</dbReference>
<name>A0A8J3WFK6_PLARO</name>
<proteinExistence type="inferred from homology"/>
<evidence type="ECO:0000256" key="1">
    <source>
        <dbReference type="ARBA" id="ARBA00010062"/>
    </source>
</evidence>
<dbReference type="SUPFAM" id="SSF53822">
    <property type="entry name" value="Periplasmic binding protein-like I"/>
    <property type="match status" value="1"/>
</dbReference>
<keyword evidence="5" id="KW-1185">Reference proteome</keyword>
<feature type="domain" description="Leucine-binding protein" evidence="3">
    <location>
        <begin position="85"/>
        <end position="437"/>
    </location>
</feature>
<dbReference type="PANTHER" id="PTHR47235:SF1">
    <property type="entry name" value="BLR6548 PROTEIN"/>
    <property type="match status" value="1"/>
</dbReference>
<dbReference type="InterPro" id="IPR028081">
    <property type="entry name" value="Leu-bd"/>
</dbReference>
<gene>
    <name evidence="4" type="ORF">Pro02_59380</name>
</gene>
<dbReference type="InterPro" id="IPR028082">
    <property type="entry name" value="Peripla_BP_I"/>
</dbReference>
<comment type="similarity">
    <text evidence="1">Belongs to the leucine-binding protein family.</text>
</comment>
<comment type="caution">
    <text evidence="4">The sequence shown here is derived from an EMBL/GenBank/DDBJ whole genome shotgun (WGS) entry which is preliminary data.</text>
</comment>
<sequence length="470" mass="49503">MRGRTRTGAVTGGMSYGAARAVARSTPRGAARGPAVRGAAVRGAAMAAALVLVLPLGGCRLTGGPEAVATGSCAGQQVTGITEDTVKVGGIYPLSGPASAYGLIASGVRAYFGHVNDGGGVDGRKIEFLVRDDGYQPARAVEEVRRLVELEEVFTIFQTVGTPSTAAVRDYAGRRRVPQVFVATGASRWGTDGGYPWTIGYQPSYVAEARVYAQHLKETMPWATVAVLYQNDDFGRDLRDGFADAIRGSEVRIVAEQSYEVTDPGVQGQLANLASSGADVLLSVTTPKFGAQALAVDAAVTSWNPLHILNSVAVSPAVMETVDTGKVPEIVSAVYQKDPANPEWEDDPAVEVYRRSLLSYAPEADPAAPQTVFGWTVAQAFVEALRRMECPTREGLLEAVRNLDDVPVDTLLPGITLSTGPGDGFPIESMMLARFEEGHWAPFGKVIDTRAVFGPVRTASEDSPAGSSAG</sequence>
<evidence type="ECO:0000313" key="4">
    <source>
        <dbReference type="EMBL" id="GIH87530.1"/>
    </source>
</evidence>
<dbReference type="EMBL" id="BOOI01000061">
    <property type="protein sequence ID" value="GIH87530.1"/>
    <property type="molecule type" value="Genomic_DNA"/>
</dbReference>
<evidence type="ECO:0000259" key="3">
    <source>
        <dbReference type="Pfam" id="PF13458"/>
    </source>
</evidence>
<dbReference type="PANTHER" id="PTHR47235">
    <property type="entry name" value="BLR6548 PROTEIN"/>
    <property type="match status" value="1"/>
</dbReference>
<organism evidence="4 5">
    <name type="scientific">Planobispora rosea</name>
    <dbReference type="NCBI Taxonomy" id="35762"/>
    <lineage>
        <taxon>Bacteria</taxon>
        <taxon>Bacillati</taxon>
        <taxon>Actinomycetota</taxon>
        <taxon>Actinomycetes</taxon>
        <taxon>Streptosporangiales</taxon>
        <taxon>Streptosporangiaceae</taxon>
        <taxon>Planobispora</taxon>
    </lineage>
</organism>
<keyword evidence="2" id="KW-0732">Signal</keyword>
<dbReference type="AlphaFoldDB" id="A0A8J3WFK6"/>
<evidence type="ECO:0000256" key="2">
    <source>
        <dbReference type="ARBA" id="ARBA00022729"/>
    </source>
</evidence>
<dbReference type="CDD" id="cd06343">
    <property type="entry name" value="PBP1_ABC_ligand_binding-like"/>
    <property type="match status" value="1"/>
</dbReference>
<accession>A0A8J3WFK6</accession>
<dbReference type="Pfam" id="PF13458">
    <property type="entry name" value="Peripla_BP_6"/>
    <property type="match status" value="1"/>
</dbReference>